<dbReference type="InterPro" id="IPR054559">
    <property type="entry name" value="PSMD12-CSN4-like_N"/>
</dbReference>
<dbReference type="InterPro" id="IPR000717">
    <property type="entry name" value="PCI_dom"/>
</dbReference>
<dbReference type="InterPro" id="IPR040896">
    <property type="entry name" value="RPN5_C"/>
</dbReference>
<dbReference type="PhylomeDB" id="A0A061AT50"/>
<dbReference type="InterPro" id="IPR036388">
    <property type="entry name" value="WH-like_DNA-bd_sf"/>
</dbReference>
<protein>
    <submittedName>
        <fullName evidence="4">CYFA0S01e18778g1_1</fullName>
    </submittedName>
</protein>
<dbReference type="Gene3D" id="1.10.10.10">
    <property type="entry name" value="Winged helix-like DNA-binding domain superfamily/Winged helix DNA-binding domain"/>
    <property type="match status" value="1"/>
</dbReference>
<dbReference type="GO" id="GO:0005737">
    <property type="term" value="C:cytoplasm"/>
    <property type="evidence" value="ECO:0007669"/>
    <property type="project" value="TreeGrafter"/>
</dbReference>
<accession>A0A061AT50</accession>
<feature type="domain" description="PCI" evidence="3">
    <location>
        <begin position="231"/>
        <end position="406"/>
    </location>
</feature>
<comment type="similarity">
    <text evidence="1">Belongs to the proteasome subunit p55 family.</text>
</comment>
<dbReference type="PANTHER" id="PTHR10855">
    <property type="entry name" value="26S PROTEASOME NON-ATPASE REGULATORY SUBUNIT 12/COP9 SIGNALOSOME COMPLEX SUBUNIT 4"/>
    <property type="match status" value="1"/>
</dbReference>
<dbReference type="SMART" id="SM00088">
    <property type="entry name" value="PINT"/>
    <property type="match status" value="1"/>
</dbReference>
<dbReference type="FunFam" id="1.10.10.10:FF:000070">
    <property type="entry name" value="26S proteasome non-ATPase regulatory subunit 12"/>
    <property type="match status" value="1"/>
</dbReference>
<dbReference type="Pfam" id="PF01399">
    <property type="entry name" value="PCI"/>
    <property type="match status" value="1"/>
</dbReference>
<evidence type="ECO:0000256" key="1">
    <source>
        <dbReference type="ARBA" id="ARBA00006397"/>
    </source>
</evidence>
<evidence type="ECO:0000259" key="3">
    <source>
        <dbReference type="PROSITE" id="PS50250"/>
    </source>
</evidence>
<evidence type="ECO:0000256" key="2">
    <source>
        <dbReference type="ARBA" id="ARBA00022942"/>
    </source>
</evidence>
<reference evidence="4" key="1">
    <citation type="journal article" date="2014" name="Genome Announc.">
        <title>Genome sequence of the yeast Cyberlindnera fabianii (Hansenula fabianii).</title>
        <authorList>
            <person name="Freel K.C."/>
            <person name="Sarilar V."/>
            <person name="Neuveglise C."/>
            <person name="Devillers H."/>
            <person name="Friedrich A."/>
            <person name="Schacherer J."/>
        </authorList>
    </citation>
    <scope>NUCLEOTIDE SEQUENCE</scope>
    <source>
        <strain evidence="4">YJS4271</strain>
    </source>
</reference>
<evidence type="ECO:0000313" key="4">
    <source>
        <dbReference type="EMBL" id="CDR37889.1"/>
    </source>
</evidence>
<dbReference type="InterPro" id="IPR040134">
    <property type="entry name" value="PSMD12/CSN4"/>
</dbReference>
<dbReference type="Pfam" id="PF18098">
    <property type="entry name" value="RPN5_C"/>
    <property type="match status" value="1"/>
</dbReference>
<dbReference type="GO" id="GO:0008541">
    <property type="term" value="C:proteasome regulatory particle, lid subcomplex"/>
    <property type="evidence" value="ECO:0007669"/>
    <property type="project" value="TreeGrafter"/>
</dbReference>
<proteinExistence type="inferred from homology"/>
<gene>
    <name evidence="4" type="ORF">CYFA0S_01e18778g</name>
</gene>
<dbReference type="GO" id="GO:0005634">
    <property type="term" value="C:nucleus"/>
    <property type="evidence" value="ECO:0007669"/>
    <property type="project" value="UniProtKB-ARBA"/>
</dbReference>
<dbReference type="AlphaFoldDB" id="A0A061AT50"/>
<sequence length="445" mass="52051">MSRDAPLKAEKDFTSILDEQFPEIENLAKNDYTSALEKYLFLEKQTRQASDLASSKRVLQKIVQVLANNGDWKALNEQLVLLSKKHGQLKIAVQVFVQEAMEYLDKTPDQDTKVALIETIRTITESKIFVEVERARVTRELSHIRRAEGNIDEATELLVELQVETYGSMNLREKMEFILEQMELCILKGDFTQATILSRKILTKTLQQEEYQDIKLEYYQLLIKIGLSKNDYINIARYFLSIYEIETIKADETKWKPVLINIVYFIILSPYDNLQNDLINKVNQDTNLKKLELHQKLVSSFITQELMRWPIIKELYSTELELSEFFTKSKKENEKHWEDLRNRVIEHNLRVISAYYTRITLVRLNELLDLQEQETEHFISLLVNQGTIYAKINRPAKLVDFAKPKDSNELLNEWSNNIDQLLGHIETIGHLITKEEMMNGIKSSA</sequence>
<dbReference type="SUPFAM" id="SSF46785">
    <property type="entry name" value="Winged helix' DNA-binding domain"/>
    <property type="match status" value="1"/>
</dbReference>
<keyword evidence="2" id="KW-0647">Proteasome</keyword>
<dbReference type="PROSITE" id="PS50250">
    <property type="entry name" value="PCI"/>
    <property type="match status" value="1"/>
</dbReference>
<dbReference type="OrthoDB" id="268763at2759"/>
<dbReference type="EMBL" id="LK052886">
    <property type="protein sequence ID" value="CDR37889.1"/>
    <property type="molecule type" value="Genomic_DNA"/>
</dbReference>
<dbReference type="InterPro" id="IPR036390">
    <property type="entry name" value="WH_DNA-bd_sf"/>
</dbReference>
<dbReference type="Pfam" id="PF22241">
    <property type="entry name" value="PSMD12-CSN4_N"/>
    <property type="match status" value="1"/>
</dbReference>
<dbReference type="VEuPathDB" id="FungiDB:BON22_1551"/>
<dbReference type="PANTHER" id="PTHR10855:SF1">
    <property type="entry name" value="26S PROTEASOME NON-ATPASE REGULATORY SUBUNIT 12"/>
    <property type="match status" value="1"/>
</dbReference>
<organism evidence="4">
    <name type="scientific">Cyberlindnera fabianii</name>
    <name type="common">Yeast</name>
    <name type="synonym">Hansenula fabianii</name>
    <dbReference type="NCBI Taxonomy" id="36022"/>
    <lineage>
        <taxon>Eukaryota</taxon>
        <taxon>Fungi</taxon>
        <taxon>Dikarya</taxon>
        <taxon>Ascomycota</taxon>
        <taxon>Saccharomycotina</taxon>
        <taxon>Saccharomycetes</taxon>
        <taxon>Phaffomycetales</taxon>
        <taxon>Phaffomycetaceae</taxon>
        <taxon>Cyberlindnera</taxon>
    </lineage>
</organism>
<name>A0A061AT50_CYBFA</name>